<proteinExistence type="predicted"/>
<dbReference type="Proteomes" id="UP001596516">
    <property type="component" value="Unassembled WGS sequence"/>
</dbReference>
<accession>A0ABW2UF36</accession>
<protein>
    <submittedName>
        <fullName evidence="1">Uncharacterized protein</fullName>
    </submittedName>
</protein>
<evidence type="ECO:0000313" key="2">
    <source>
        <dbReference type="Proteomes" id="UP001596516"/>
    </source>
</evidence>
<reference evidence="2" key="1">
    <citation type="journal article" date="2019" name="Int. J. Syst. Evol. Microbiol.">
        <title>The Global Catalogue of Microorganisms (GCM) 10K type strain sequencing project: providing services to taxonomists for standard genome sequencing and annotation.</title>
        <authorList>
            <consortium name="The Broad Institute Genomics Platform"/>
            <consortium name="The Broad Institute Genome Sequencing Center for Infectious Disease"/>
            <person name="Wu L."/>
            <person name="Ma J."/>
        </authorList>
    </citation>
    <scope>NUCLEOTIDE SEQUENCE [LARGE SCALE GENOMIC DNA]</scope>
    <source>
        <strain evidence="2">CGMCC 1.12750</strain>
    </source>
</reference>
<dbReference type="EMBL" id="JBHTFQ010000001">
    <property type="protein sequence ID" value="MFC7702763.1"/>
    <property type="molecule type" value="Genomic_DNA"/>
</dbReference>
<organism evidence="1 2">
    <name type="scientific">Plastorhodobacter daqingensis</name>
    <dbReference type="NCBI Taxonomy" id="1387281"/>
    <lineage>
        <taxon>Bacteria</taxon>
        <taxon>Pseudomonadati</taxon>
        <taxon>Pseudomonadota</taxon>
        <taxon>Alphaproteobacteria</taxon>
        <taxon>Rhodobacterales</taxon>
        <taxon>Paracoccaceae</taxon>
        <taxon>Plastorhodobacter</taxon>
    </lineage>
</organism>
<dbReference type="RefSeq" id="WP_377397737.1">
    <property type="nucleotide sequence ID" value="NZ_JBHTFQ010000001.1"/>
</dbReference>
<keyword evidence="2" id="KW-1185">Reference proteome</keyword>
<name>A0ABW2UF36_9RHOB</name>
<gene>
    <name evidence="1" type="ORF">ACFQXB_00970</name>
</gene>
<evidence type="ECO:0000313" key="1">
    <source>
        <dbReference type="EMBL" id="MFC7702763.1"/>
    </source>
</evidence>
<comment type="caution">
    <text evidence="1">The sequence shown here is derived from an EMBL/GenBank/DDBJ whole genome shotgun (WGS) entry which is preliminary data.</text>
</comment>
<sequence>MTRPVPTPLPPARAASPSMPLAARRHSAICSLALVQALFDGAWIETRIEQIVDRVGGLA</sequence>